<evidence type="ECO:0000256" key="2">
    <source>
        <dbReference type="ARBA" id="ARBA00023125"/>
    </source>
</evidence>
<dbReference type="SMART" id="SM00420">
    <property type="entry name" value="HTH_DEOR"/>
    <property type="match status" value="1"/>
</dbReference>
<keyword evidence="2" id="KW-0238">DNA-binding</keyword>
<dbReference type="GO" id="GO:0003700">
    <property type="term" value="F:DNA-binding transcription factor activity"/>
    <property type="evidence" value="ECO:0007669"/>
    <property type="project" value="InterPro"/>
</dbReference>
<dbReference type="InterPro" id="IPR014036">
    <property type="entry name" value="DeoR-like_C"/>
</dbReference>
<evidence type="ECO:0000256" key="1">
    <source>
        <dbReference type="ARBA" id="ARBA00023015"/>
    </source>
</evidence>
<name>A0A7T1AK80_ATRLM</name>
<dbReference type="GO" id="GO:0003677">
    <property type="term" value="F:DNA binding"/>
    <property type="evidence" value="ECO:0007669"/>
    <property type="project" value="UniProtKB-KW"/>
</dbReference>
<dbReference type="Gene3D" id="1.10.10.10">
    <property type="entry name" value="Winged helix-like DNA-binding domain superfamily/Winged helix DNA-binding domain"/>
    <property type="match status" value="1"/>
</dbReference>
<gene>
    <name evidence="5" type="primary">deoR_1</name>
    <name evidence="5" type="ORF">RT761_00646</name>
</gene>
<dbReference type="PROSITE" id="PS51000">
    <property type="entry name" value="HTH_DEOR_2"/>
    <property type="match status" value="1"/>
</dbReference>
<dbReference type="InterPro" id="IPR001034">
    <property type="entry name" value="DeoR_HTH"/>
</dbReference>
<dbReference type="AlphaFoldDB" id="A0A7T1AK80"/>
<dbReference type="InterPro" id="IPR050313">
    <property type="entry name" value="Carb_Metab_HTH_regulators"/>
</dbReference>
<keyword evidence="3" id="KW-0804">Transcription</keyword>
<dbReference type="InterPro" id="IPR036388">
    <property type="entry name" value="WH-like_DNA-bd_sf"/>
</dbReference>
<dbReference type="PRINTS" id="PR00037">
    <property type="entry name" value="HTHLACR"/>
</dbReference>
<keyword evidence="1" id="KW-0805">Transcription regulation</keyword>
<dbReference type="InterPro" id="IPR018356">
    <property type="entry name" value="Tscrpt_reg_HTH_DeoR_CS"/>
</dbReference>
<proteinExistence type="predicted"/>
<dbReference type="PANTHER" id="PTHR30363">
    <property type="entry name" value="HTH-TYPE TRANSCRIPTIONAL REGULATOR SRLR-RELATED"/>
    <property type="match status" value="1"/>
</dbReference>
<dbReference type="InterPro" id="IPR037171">
    <property type="entry name" value="NagB/RpiA_transferase-like"/>
</dbReference>
<keyword evidence="6" id="KW-1185">Reference proteome</keyword>
<dbReference type="Proteomes" id="UP000594463">
    <property type="component" value="Chromosome"/>
</dbReference>
<dbReference type="Pfam" id="PF00455">
    <property type="entry name" value="DeoRC"/>
    <property type="match status" value="1"/>
</dbReference>
<dbReference type="PROSITE" id="PS00894">
    <property type="entry name" value="HTH_DEOR_1"/>
    <property type="match status" value="1"/>
</dbReference>
<dbReference type="SUPFAM" id="SSF100950">
    <property type="entry name" value="NagB/RpiA/CoA transferase-like"/>
    <property type="match status" value="1"/>
</dbReference>
<dbReference type="Pfam" id="PF08220">
    <property type="entry name" value="HTH_DeoR"/>
    <property type="match status" value="1"/>
</dbReference>
<evidence type="ECO:0000259" key="4">
    <source>
        <dbReference type="PROSITE" id="PS51000"/>
    </source>
</evidence>
<dbReference type="EMBL" id="CP065383">
    <property type="protein sequence ID" value="QPM67443.1"/>
    <property type="molecule type" value="Genomic_DNA"/>
</dbReference>
<dbReference type="KEGG" id="alam:RT761_00646"/>
<dbReference type="SMART" id="SM01134">
    <property type="entry name" value="DeoRC"/>
    <property type="match status" value="1"/>
</dbReference>
<evidence type="ECO:0000313" key="6">
    <source>
        <dbReference type="Proteomes" id="UP000594463"/>
    </source>
</evidence>
<organism evidence="5 6">
    <name type="scientific">Atribacter laminatus</name>
    <dbReference type="NCBI Taxonomy" id="2847778"/>
    <lineage>
        <taxon>Bacteria</taxon>
        <taxon>Pseudomonadati</taxon>
        <taxon>Atribacterota</taxon>
        <taxon>Atribacteria</taxon>
        <taxon>Atribacterales</taxon>
        <taxon>Atribacteraceae</taxon>
        <taxon>Atribacter</taxon>
    </lineage>
</organism>
<protein>
    <submittedName>
        <fullName evidence="5">Deoxyribose operon repressor</fullName>
    </submittedName>
</protein>
<evidence type="ECO:0000256" key="3">
    <source>
        <dbReference type="ARBA" id="ARBA00023163"/>
    </source>
</evidence>
<dbReference type="InterPro" id="IPR036390">
    <property type="entry name" value="WH_DNA-bd_sf"/>
</dbReference>
<dbReference type="PANTHER" id="PTHR30363:SF8">
    <property type="entry name" value="DEOXYRIBOSE OPERON REPRESSOR"/>
    <property type="match status" value="1"/>
</dbReference>
<feature type="domain" description="HTH deoR-type" evidence="4">
    <location>
        <begin position="4"/>
        <end position="59"/>
    </location>
</feature>
<sequence length="259" mass="29327">MTNRKNRIDYITKTLSLRGLINIKELSDKLNVSEMTIRRDLEILAKENIAQIIHGGAVLKKNISTESEQDSYLISKAESQMIREKMKICQMAASLIEPNDIIIIDNGTTAEHLPKYMPTNIPLTIICFALNIFYGLYKNNNYKIIMTGGYFHHNTLMFESAEGVEFIKKVRANKAFITAAGVDDKLGVTCATTYEVNTKKAAIEYSDTKILLTDSTKFGKIRISHFADLSNFDIIITDTGISEEYQKYIKNMGIKLYLV</sequence>
<accession>A0A7T1AK80</accession>
<dbReference type="RefSeq" id="WP_218112645.1">
    <property type="nucleotide sequence ID" value="NZ_CP065383.1"/>
</dbReference>
<reference evidence="5 6" key="1">
    <citation type="journal article" date="2021" name="Nat. Commun.">
        <title>Isolation of a member of the candidate phylum Atribacteria reveals a unique cell membrane structure.</title>
        <authorList>
            <person name="Taiki K."/>
            <person name="Nobu M.K."/>
            <person name="Kusada H."/>
            <person name="Meng X.-Y."/>
            <person name="Hosoki N."/>
            <person name="Uematsu K."/>
            <person name="Yoshioka H."/>
            <person name="Kamagata Y."/>
            <person name="Tamaki H."/>
        </authorList>
    </citation>
    <scope>NUCLEOTIDE SEQUENCE [LARGE SCALE GENOMIC DNA]</scope>
    <source>
        <strain evidence="5 6">RT761</strain>
    </source>
</reference>
<evidence type="ECO:0000313" key="5">
    <source>
        <dbReference type="EMBL" id="QPM67443.1"/>
    </source>
</evidence>
<dbReference type="SUPFAM" id="SSF46785">
    <property type="entry name" value="Winged helix' DNA-binding domain"/>
    <property type="match status" value="1"/>
</dbReference>